<dbReference type="Proteomes" id="UP000693672">
    <property type="component" value="Unassembled WGS sequence"/>
</dbReference>
<proteinExistence type="predicted"/>
<comment type="caution">
    <text evidence="1">The sequence shown here is derived from an EMBL/GenBank/DDBJ whole genome shotgun (WGS) entry which is preliminary data.</text>
</comment>
<sequence>MHRTVERIVGMIHNIALINWTKAGDWENPPAFFIRSDARKPPTYCESKKSITMLENSSGRSTFDKWTTGNKTSLALGTVAASCSP</sequence>
<dbReference type="EMBL" id="CAJVAS010000001">
    <property type="protein sequence ID" value="CAG7600081.1"/>
    <property type="molecule type" value="Genomic_DNA"/>
</dbReference>
<dbReference type="AlphaFoldDB" id="A0A916NUS9"/>
<keyword evidence="2" id="KW-1185">Reference proteome</keyword>
<reference evidence="1" key="1">
    <citation type="submission" date="2021-06" db="EMBL/GenBank/DDBJ databases">
        <authorList>
            <person name="Criscuolo A."/>
        </authorList>
    </citation>
    <scope>NUCLEOTIDE SEQUENCE</scope>
    <source>
        <strain evidence="1">CIP111600</strain>
    </source>
</reference>
<protein>
    <submittedName>
        <fullName evidence="1">Uncharacterized protein</fullName>
    </submittedName>
</protein>
<name>A0A916NUS9_9BACL</name>
<accession>A0A916NUS9</accession>
<organism evidence="1 2">
    <name type="scientific">Paenibacillus solanacearum</name>
    <dbReference type="NCBI Taxonomy" id="2048548"/>
    <lineage>
        <taxon>Bacteria</taxon>
        <taxon>Bacillati</taxon>
        <taxon>Bacillota</taxon>
        <taxon>Bacilli</taxon>
        <taxon>Bacillales</taxon>
        <taxon>Paenibacillaceae</taxon>
        <taxon>Paenibacillus</taxon>
    </lineage>
</organism>
<gene>
    <name evidence="1" type="ORF">PAESOLCIP111_00364</name>
</gene>
<evidence type="ECO:0000313" key="1">
    <source>
        <dbReference type="EMBL" id="CAG7600081.1"/>
    </source>
</evidence>
<evidence type="ECO:0000313" key="2">
    <source>
        <dbReference type="Proteomes" id="UP000693672"/>
    </source>
</evidence>